<accession>A0A0G4P0A4</accession>
<keyword evidence="10" id="KW-1185">Reference proteome</keyword>
<protein>
    <submittedName>
        <fullName evidence="9">Str. FM013</fullName>
    </submittedName>
</protein>
<evidence type="ECO:0000256" key="3">
    <source>
        <dbReference type="ARBA" id="ARBA00022989"/>
    </source>
</evidence>
<dbReference type="Proteomes" id="UP000053732">
    <property type="component" value="Unassembled WGS sequence"/>
</dbReference>
<feature type="transmembrane region" description="Helical" evidence="7">
    <location>
        <begin position="12"/>
        <end position="33"/>
    </location>
</feature>
<organism evidence="9 10">
    <name type="scientific">Penicillium camemberti (strain FM 013)</name>
    <dbReference type="NCBI Taxonomy" id="1429867"/>
    <lineage>
        <taxon>Eukaryota</taxon>
        <taxon>Fungi</taxon>
        <taxon>Dikarya</taxon>
        <taxon>Ascomycota</taxon>
        <taxon>Pezizomycotina</taxon>
        <taxon>Eurotiomycetes</taxon>
        <taxon>Eurotiomycetidae</taxon>
        <taxon>Eurotiales</taxon>
        <taxon>Aspergillaceae</taxon>
        <taxon>Penicillium</taxon>
    </lineage>
</organism>
<dbReference type="STRING" id="1429867.A0A0G4P0A4"/>
<evidence type="ECO:0000313" key="10">
    <source>
        <dbReference type="Proteomes" id="UP000053732"/>
    </source>
</evidence>
<keyword evidence="4 7" id="KW-0472">Membrane</keyword>
<reference evidence="9 10" key="1">
    <citation type="journal article" date="2014" name="Nat. Commun.">
        <title>Multiple recent horizontal transfers of a large genomic region in cheese making fungi.</title>
        <authorList>
            <person name="Cheeseman K."/>
            <person name="Ropars J."/>
            <person name="Renault P."/>
            <person name="Dupont J."/>
            <person name="Gouzy J."/>
            <person name="Branca A."/>
            <person name="Abraham A.L."/>
            <person name="Ceppi M."/>
            <person name="Conseiller E."/>
            <person name="Debuchy R."/>
            <person name="Malagnac F."/>
            <person name="Goarin A."/>
            <person name="Silar P."/>
            <person name="Lacoste S."/>
            <person name="Sallet E."/>
            <person name="Bensimon A."/>
            <person name="Giraud T."/>
            <person name="Brygoo Y."/>
        </authorList>
    </citation>
    <scope>NUCLEOTIDE SEQUENCE [LARGE SCALE GENOMIC DNA]</scope>
    <source>
        <strain evidence="10">FM 013</strain>
    </source>
</reference>
<dbReference type="PANTHER" id="PTHR33048:SF108">
    <property type="entry name" value="INTEGRAL MEMBRANE PROTEIN"/>
    <property type="match status" value="1"/>
</dbReference>
<dbReference type="InterPro" id="IPR049326">
    <property type="entry name" value="Rhodopsin_dom_fungi"/>
</dbReference>
<evidence type="ECO:0000256" key="5">
    <source>
        <dbReference type="ARBA" id="ARBA00038359"/>
    </source>
</evidence>
<dbReference type="InterPro" id="IPR052337">
    <property type="entry name" value="SAT4-like"/>
</dbReference>
<keyword evidence="3 7" id="KW-1133">Transmembrane helix</keyword>
<feature type="transmembrane region" description="Helical" evidence="7">
    <location>
        <begin position="125"/>
        <end position="152"/>
    </location>
</feature>
<feature type="transmembrane region" description="Helical" evidence="7">
    <location>
        <begin position="95"/>
        <end position="113"/>
    </location>
</feature>
<feature type="transmembrane region" description="Helical" evidence="7">
    <location>
        <begin position="207"/>
        <end position="227"/>
    </location>
</feature>
<evidence type="ECO:0000259" key="8">
    <source>
        <dbReference type="Pfam" id="PF20684"/>
    </source>
</evidence>
<name>A0A0G4P0A4_PENC3</name>
<comment type="similarity">
    <text evidence="5">Belongs to the SAT4 family.</text>
</comment>
<dbReference type="EMBL" id="HG793136">
    <property type="protein sequence ID" value="CRL19747.1"/>
    <property type="molecule type" value="Genomic_DNA"/>
</dbReference>
<evidence type="ECO:0000256" key="4">
    <source>
        <dbReference type="ARBA" id="ARBA00023136"/>
    </source>
</evidence>
<evidence type="ECO:0000256" key="1">
    <source>
        <dbReference type="ARBA" id="ARBA00004141"/>
    </source>
</evidence>
<evidence type="ECO:0000313" key="9">
    <source>
        <dbReference type="EMBL" id="CRL19747.1"/>
    </source>
</evidence>
<dbReference type="PANTHER" id="PTHR33048">
    <property type="entry name" value="PTH11-LIKE INTEGRAL MEMBRANE PROTEIN (AFU_ORTHOLOGUE AFUA_5G11245)"/>
    <property type="match status" value="1"/>
</dbReference>
<comment type="subcellular location">
    <subcellularLocation>
        <location evidence="1">Membrane</location>
        <topology evidence="1">Multi-pass membrane protein</topology>
    </subcellularLocation>
</comment>
<proteinExistence type="inferred from homology"/>
<feature type="transmembrane region" description="Helical" evidence="7">
    <location>
        <begin position="45"/>
        <end position="70"/>
    </location>
</feature>
<feature type="region of interest" description="Disordered" evidence="6">
    <location>
        <begin position="347"/>
        <end position="372"/>
    </location>
</feature>
<keyword evidence="2 7" id="KW-0812">Transmembrane</keyword>
<sequence length="372" mass="41167">MMGSSDNLQPQAIALIFAFPCFATVAVALRLYSRTLTKSFAADDWVICVAMIMYWAETFTSYQVIIYVYIGYNVWDIPPNRPVILGGKYTYATELIYNPILALVKTSILLFLLRLTGQKKPVRLAIWGLLIVNGIAAVITFFTTVFRCVPIAANWDLASYPNARCLDFANFVTATGAVSVLTDVIALILPTWIVYRLQMQWTQKLMLIGILSLGLLTVVAGITRLILLDKFDRHMPKNSTHSLLFCVSTIEVGLSFIAACAPSFKPLVTRIVPRLFGSTRTGPNIGSTSRTWLSYNLEQTSSFTPRTHDQVITTVAAGDDKAGHGSTKFEADNIITMTTQMEVTWGRSDCEERDTSSTESLVRGKGSSRPSQ</sequence>
<evidence type="ECO:0000256" key="2">
    <source>
        <dbReference type="ARBA" id="ARBA00022692"/>
    </source>
</evidence>
<evidence type="ECO:0000256" key="6">
    <source>
        <dbReference type="SAM" id="MobiDB-lite"/>
    </source>
</evidence>
<dbReference type="Pfam" id="PF20684">
    <property type="entry name" value="Fung_rhodopsin"/>
    <property type="match status" value="1"/>
</dbReference>
<dbReference type="AlphaFoldDB" id="A0A0G4P0A4"/>
<feature type="domain" description="Rhodopsin" evidence="8">
    <location>
        <begin position="29"/>
        <end position="269"/>
    </location>
</feature>
<feature type="transmembrane region" description="Helical" evidence="7">
    <location>
        <begin position="172"/>
        <end position="195"/>
    </location>
</feature>
<feature type="transmembrane region" description="Helical" evidence="7">
    <location>
        <begin position="242"/>
        <end position="264"/>
    </location>
</feature>
<gene>
    <name evidence="9" type="ORF">PCAMFM013_S003g000538</name>
</gene>
<evidence type="ECO:0000256" key="7">
    <source>
        <dbReference type="SAM" id="Phobius"/>
    </source>
</evidence>
<dbReference type="GO" id="GO:0016020">
    <property type="term" value="C:membrane"/>
    <property type="evidence" value="ECO:0007669"/>
    <property type="project" value="UniProtKB-SubCell"/>
</dbReference>